<gene>
    <name evidence="1" type="ORF">BQ8482_111639</name>
</gene>
<dbReference type="Proteomes" id="UP000245698">
    <property type="component" value="Unassembled WGS sequence"/>
</dbReference>
<reference evidence="2" key="1">
    <citation type="submission" date="2016-12" db="EMBL/GenBank/DDBJ databases">
        <authorList>
            <person name="Brunel B."/>
        </authorList>
    </citation>
    <scope>NUCLEOTIDE SEQUENCE [LARGE SCALE GENOMIC DNA]</scope>
</reference>
<protein>
    <submittedName>
        <fullName evidence="1">Resolvase</fullName>
    </submittedName>
</protein>
<evidence type="ECO:0000313" key="1">
    <source>
        <dbReference type="EMBL" id="SJM29709.1"/>
    </source>
</evidence>
<proteinExistence type="predicted"/>
<name>A0A2P9AEZ9_9HYPH</name>
<dbReference type="EMBL" id="FUIG01000013">
    <property type="protein sequence ID" value="SJM29709.1"/>
    <property type="molecule type" value="Genomic_DNA"/>
</dbReference>
<keyword evidence="2" id="KW-1185">Reference proteome</keyword>
<dbReference type="AntiFam" id="ANF00011">
    <property type="entry name" value="tRNA translation"/>
</dbReference>
<sequence length="157" mass="17597">MYLDKLDGRIDNAFYDRMSTQWRVEQTRLLREIERHSEAQESYMEDGLRLLELARDASQLFAKQAANEKKRLLNLVLSNCKWDRGEVRANFRQPFDLLADSAAAAASSDATRAKMSTGHPVWLGRQDSNLGLSVPKTDALPLGYAPATGTCPLRAAL</sequence>
<organism evidence="1 2">
    <name type="scientific">Mesorhizobium delmotii</name>
    <dbReference type="NCBI Taxonomy" id="1631247"/>
    <lineage>
        <taxon>Bacteria</taxon>
        <taxon>Pseudomonadati</taxon>
        <taxon>Pseudomonadota</taxon>
        <taxon>Alphaproteobacteria</taxon>
        <taxon>Hyphomicrobiales</taxon>
        <taxon>Phyllobacteriaceae</taxon>
        <taxon>Mesorhizobium</taxon>
    </lineage>
</organism>
<dbReference type="AlphaFoldDB" id="A0A2P9AEZ9"/>
<evidence type="ECO:0000313" key="2">
    <source>
        <dbReference type="Proteomes" id="UP000245698"/>
    </source>
</evidence>
<accession>A0A2P9AEZ9</accession>